<proteinExistence type="predicted"/>
<organism evidence="2 3">
    <name type="scientific">Desulfobacter hydrogenophilus</name>
    <dbReference type="NCBI Taxonomy" id="2291"/>
    <lineage>
        <taxon>Bacteria</taxon>
        <taxon>Pseudomonadati</taxon>
        <taxon>Thermodesulfobacteriota</taxon>
        <taxon>Desulfobacteria</taxon>
        <taxon>Desulfobacterales</taxon>
        <taxon>Desulfobacteraceae</taxon>
        <taxon>Desulfobacter</taxon>
    </lineage>
</organism>
<dbReference type="EMBL" id="QLNI01000035">
    <property type="protein sequence ID" value="RAM00957.1"/>
    <property type="molecule type" value="Genomic_DNA"/>
</dbReference>
<evidence type="ECO:0000313" key="3">
    <source>
        <dbReference type="Proteomes" id="UP000248798"/>
    </source>
</evidence>
<evidence type="ECO:0000313" key="2">
    <source>
        <dbReference type="EMBL" id="RAM00957.1"/>
    </source>
</evidence>
<evidence type="ECO:0000313" key="1">
    <source>
        <dbReference type="EMBL" id="QBH15212.1"/>
    </source>
</evidence>
<gene>
    <name evidence="2" type="ORF">DO021_16475</name>
    <name evidence="1" type="ORF">EYB58_21205</name>
</gene>
<evidence type="ECO:0000313" key="4">
    <source>
        <dbReference type="Proteomes" id="UP000293902"/>
    </source>
</evidence>
<dbReference type="Proteomes" id="UP000293902">
    <property type="component" value="Chromosome"/>
</dbReference>
<dbReference type="EMBL" id="CP036313">
    <property type="protein sequence ID" value="QBH15212.1"/>
    <property type="molecule type" value="Genomic_DNA"/>
</dbReference>
<keyword evidence="4" id="KW-1185">Reference proteome</keyword>
<dbReference type="Proteomes" id="UP000248798">
    <property type="component" value="Unassembled WGS sequence"/>
</dbReference>
<evidence type="ECO:0008006" key="5">
    <source>
        <dbReference type="Google" id="ProtNLM"/>
    </source>
</evidence>
<accession>A0A328FD46</accession>
<name>A0A328FD46_9BACT</name>
<dbReference type="AlphaFoldDB" id="A0A328FD46"/>
<reference evidence="1 4" key="2">
    <citation type="submission" date="2019-02" db="EMBL/GenBank/DDBJ databases">
        <title>Complete genome sequence of Desulfobacter hydrogenophilus AcRS1.</title>
        <authorList>
            <person name="Marietou A."/>
            <person name="Lund M.B."/>
            <person name="Marshall I.P.G."/>
            <person name="Schreiber L."/>
            <person name="Jorgensen B."/>
        </authorList>
    </citation>
    <scope>NUCLEOTIDE SEQUENCE [LARGE SCALE GENOMIC DNA]</scope>
    <source>
        <strain evidence="1 4">AcRS1</strain>
    </source>
</reference>
<protein>
    <recommendedName>
        <fullName evidence="5">PAS domain-containing protein</fullName>
    </recommendedName>
</protein>
<sequence length="85" mass="9837">MRIDPIFQRQVFYMDLESIKNSEDLICIVDSEMKLKAYNNAWENFAINNGGDKITQTYSLGSNITEVGEEPIKSFIKKNIAKRLF</sequence>
<reference evidence="2 3" key="1">
    <citation type="submission" date="2018-06" db="EMBL/GenBank/DDBJ databases">
        <title>Complete Genome Sequence of Desulfobacter hydrogenophilus (DSM3380).</title>
        <authorList>
            <person name="Marietou A."/>
            <person name="Schreiber L."/>
            <person name="Marshall I."/>
            <person name="Jorgensen B."/>
        </authorList>
    </citation>
    <scope>NUCLEOTIDE SEQUENCE [LARGE SCALE GENOMIC DNA]</scope>
    <source>
        <strain evidence="2 3">DSM 3380</strain>
    </source>
</reference>
<dbReference type="RefSeq" id="WP_111958658.1">
    <property type="nucleotide sequence ID" value="NZ_CP036313.1"/>
</dbReference>